<feature type="domain" description="Glucose-6-phosphate dehydrogenase NAD-binding" evidence="7">
    <location>
        <begin position="34"/>
        <end position="216"/>
    </location>
</feature>
<dbReference type="PROSITE" id="PS00069">
    <property type="entry name" value="G6P_DEHYDROGENASE"/>
    <property type="match status" value="1"/>
</dbReference>
<evidence type="ECO:0000256" key="3">
    <source>
        <dbReference type="ARBA" id="ARBA00022857"/>
    </source>
</evidence>
<dbReference type="InterPro" id="IPR005900">
    <property type="entry name" value="6-phosphogluconolactonase_DevB"/>
</dbReference>
<dbReference type="Pfam" id="PF01182">
    <property type="entry name" value="Glucosamine_iso"/>
    <property type="match status" value="1"/>
</dbReference>
<evidence type="ECO:0000256" key="4">
    <source>
        <dbReference type="ARBA" id="ARBA00023002"/>
    </source>
</evidence>
<keyword evidence="11" id="KW-1185">Reference proteome</keyword>
<dbReference type="InterPro" id="IPR022674">
    <property type="entry name" value="G6P_DH_NAD-bd"/>
</dbReference>
<dbReference type="SUPFAM" id="SSF51735">
    <property type="entry name" value="NAD(P)-binding Rossmann-fold domains"/>
    <property type="match status" value="1"/>
</dbReference>
<dbReference type="InterPro" id="IPR019796">
    <property type="entry name" value="G6P_DH_AS"/>
</dbReference>
<evidence type="ECO:0000256" key="6">
    <source>
        <dbReference type="SAM" id="SignalP"/>
    </source>
</evidence>
<dbReference type="SUPFAM" id="SSF100950">
    <property type="entry name" value="NagB/RpiA/CoA transferase-like"/>
    <property type="match status" value="1"/>
</dbReference>
<evidence type="ECO:0000259" key="7">
    <source>
        <dbReference type="Pfam" id="PF00479"/>
    </source>
</evidence>
<keyword evidence="5" id="KW-0119">Carbohydrate metabolism</keyword>
<dbReference type="GO" id="GO:0017057">
    <property type="term" value="F:6-phosphogluconolactonase activity"/>
    <property type="evidence" value="ECO:0007669"/>
    <property type="project" value="InterPro"/>
</dbReference>
<dbReference type="Gene3D" id="3.40.50.1360">
    <property type="match status" value="1"/>
</dbReference>
<dbReference type="GO" id="GO:0009051">
    <property type="term" value="P:pentose-phosphate shunt, oxidative branch"/>
    <property type="evidence" value="ECO:0007669"/>
    <property type="project" value="TreeGrafter"/>
</dbReference>
<feature type="signal peptide" evidence="6">
    <location>
        <begin position="1"/>
        <end position="19"/>
    </location>
</feature>
<organism evidence="10 11">
    <name type="scientific">Scomber scombrus</name>
    <name type="common">Atlantic mackerel</name>
    <name type="synonym">Scomber vernalis</name>
    <dbReference type="NCBI Taxonomy" id="13677"/>
    <lineage>
        <taxon>Eukaryota</taxon>
        <taxon>Metazoa</taxon>
        <taxon>Chordata</taxon>
        <taxon>Craniata</taxon>
        <taxon>Vertebrata</taxon>
        <taxon>Euteleostomi</taxon>
        <taxon>Actinopterygii</taxon>
        <taxon>Neopterygii</taxon>
        <taxon>Teleostei</taxon>
        <taxon>Neoteleostei</taxon>
        <taxon>Acanthomorphata</taxon>
        <taxon>Pelagiaria</taxon>
        <taxon>Scombriformes</taxon>
        <taxon>Scombridae</taxon>
        <taxon>Scomber</taxon>
    </lineage>
</organism>
<dbReference type="Gene3D" id="3.40.50.720">
    <property type="entry name" value="NAD(P)-binding Rossmann-like Domain"/>
    <property type="match status" value="1"/>
</dbReference>
<dbReference type="PRINTS" id="PR00079">
    <property type="entry name" value="G6PDHDRGNASE"/>
</dbReference>
<gene>
    <name evidence="10" type="ORF">FSCOSCO3_A006298</name>
</gene>
<evidence type="ECO:0000256" key="5">
    <source>
        <dbReference type="ARBA" id="ARBA00023277"/>
    </source>
</evidence>
<dbReference type="InterPro" id="IPR022675">
    <property type="entry name" value="G6P_DH_C"/>
</dbReference>
<evidence type="ECO:0000259" key="8">
    <source>
        <dbReference type="Pfam" id="PF01182"/>
    </source>
</evidence>
<proteinExistence type="predicted"/>
<dbReference type="Pfam" id="PF02781">
    <property type="entry name" value="G6PD_C"/>
    <property type="match status" value="1"/>
</dbReference>
<dbReference type="InterPro" id="IPR006148">
    <property type="entry name" value="Glc/Gal-6P_isomerase"/>
</dbReference>
<sequence>MFVTVLLLLVTLCAQGGHGEEKVEAQRPGHVSVVIVGGTGDLAKKYLWQGFFELYVSQVGSGNTFSFYAGGLSPVDQATPVLFEILKAAFCLKHISEERCAVLKEQFLRLAQYRQLKTLEDYQELAKHIEKQLQEEGMAEAGRLFYLSVPAFAYADIADKINNSCRPTSGAWLRVVLEKPFGHDFRSAQVLASQLGNSLKDKEMYRIDHYLGKQVVSKILPFRIENKKFLDPIWNKYHIERMEIVLKETLDVKGRIAFYDQYGVIRDVLQNHMTEVMTLLTMQLPLNLSSSEEVAHNKLQILSSLLPLGKNQAVIGQYQAYKTEVQQELNKTKDHISVTPTFAAVLAHVDEAQYDGVPILLISGKMLDERVGYARILFKNDIFCLQNHNNIHCKPKQIVFYFGHGSLKYPAILVSKNLFKPALMDEWKEVTEHTDVSVLGLPISDYYVQTPTVQREAYAELIAHIFAGHKNSFISTENLLASWGLWTPLLNGLASSFPRIYPGGTDNEDLLDIRLKGNDISYNSEVVIISPDQMGGTSANNFQVMQGKYRSADMVSAWAEELVERLAADLQEAAEAAVREGGVFHLALSGGSTPLALFHRLVLHHFSFPWRNTHVWMVDERCVPLTELESNFHSLHDHLLQHVRIPYYNIHPMPVQLNQRLCVEEDGAALLYEKEINKLVNGSRFHFVLLGVGYDGHTASLFPGTKVDGHEESLVALTESPVKPHQRMSLTFSAINQAHQVSLLVMGKGKHELITQLSRMKDNPNKWPVTGVRPANGRLVWYIDYDALLG</sequence>
<dbReference type="Proteomes" id="UP001314229">
    <property type="component" value="Unassembled WGS sequence"/>
</dbReference>
<dbReference type="InterPro" id="IPR036291">
    <property type="entry name" value="NAD(P)-bd_dom_sf"/>
</dbReference>
<dbReference type="InterPro" id="IPR001282">
    <property type="entry name" value="G6P_DH"/>
</dbReference>
<dbReference type="Gene3D" id="3.30.360.10">
    <property type="entry name" value="Dihydrodipicolinate Reductase, domain 2"/>
    <property type="match status" value="1"/>
</dbReference>
<keyword evidence="6" id="KW-0732">Signal</keyword>
<dbReference type="CDD" id="cd01400">
    <property type="entry name" value="6PGL"/>
    <property type="match status" value="1"/>
</dbReference>
<dbReference type="InterPro" id="IPR037171">
    <property type="entry name" value="NagB/RpiA_transferase-like"/>
</dbReference>
<evidence type="ECO:0000259" key="9">
    <source>
        <dbReference type="Pfam" id="PF02781"/>
    </source>
</evidence>
<evidence type="ECO:0000313" key="11">
    <source>
        <dbReference type="Proteomes" id="UP001314229"/>
    </source>
</evidence>
<evidence type="ECO:0000313" key="10">
    <source>
        <dbReference type="EMBL" id="CAK6952531.1"/>
    </source>
</evidence>
<keyword evidence="4" id="KW-0560">Oxidoreductase</keyword>
<protein>
    <submittedName>
        <fullName evidence="10">GDH/6PGL endoplasmic bifunctional protein</fullName>
    </submittedName>
</protein>
<dbReference type="PANTHER" id="PTHR23429:SF7">
    <property type="entry name" value="GDH_6PGL ENDOPLASMIC BIFUNCTIONAL PROTEIN"/>
    <property type="match status" value="1"/>
</dbReference>
<name>A0AAV1N1P5_SCOSC</name>
<accession>A0AAV1N1P5</accession>
<dbReference type="GO" id="GO:0005783">
    <property type="term" value="C:endoplasmic reticulum"/>
    <property type="evidence" value="ECO:0007669"/>
    <property type="project" value="TreeGrafter"/>
</dbReference>
<reference evidence="10 11" key="1">
    <citation type="submission" date="2024-01" db="EMBL/GenBank/DDBJ databases">
        <authorList>
            <person name="Alioto T."/>
            <person name="Alioto T."/>
            <person name="Gomez Garrido J."/>
        </authorList>
    </citation>
    <scope>NUCLEOTIDE SEQUENCE [LARGE SCALE GENOMIC DNA]</scope>
</reference>
<dbReference type="AlphaFoldDB" id="A0AAV1N1P5"/>
<evidence type="ECO:0000256" key="1">
    <source>
        <dbReference type="ARBA" id="ARBA00004959"/>
    </source>
</evidence>
<dbReference type="NCBIfam" id="TIGR01198">
    <property type="entry name" value="pgl"/>
    <property type="match status" value="1"/>
</dbReference>
<dbReference type="SUPFAM" id="SSF55347">
    <property type="entry name" value="Glyceraldehyde-3-phosphate dehydrogenase-like, C-terminal domain"/>
    <property type="match status" value="1"/>
</dbReference>
<dbReference type="GO" id="GO:0004345">
    <property type="term" value="F:glucose-6-phosphate dehydrogenase activity"/>
    <property type="evidence" value="ECO:0007669"/>
    <property type="project" value="InterPro"/>
</dbReference>
<dbReference type="Pfam" id="PF00479">
    <property type="entry name" value="G6PD_N"/>
    <property type="match status" value="1"/>
</dbReference>
<feature type="domain" description="Glucose-6-phosphate dehydrogenase C-terminal" evidence="9">
    <location>
        <begin position="221"/>
        <end position="509"/>
    </location>
</feature>
<dbReference type="GO" id="GO:0050661">
    <property type="term" value="F:NADP binding"/>
    <property type="evidence" value="ECO:0007669"/>
    <property type="project" value="InterPro"/>
</dbReference>
<feature type="chain" id="PRO_5043740700" evidence="6">
    <location>
        <begin position="20"/>
        <end position="790"/>
    </location>
</feature>
<comment type="caution">
    <text evidence="10">The sequence shown here is derived from an EMBL/GenBank/DDBJ whole genome shotgun (WGS) entry which is preliminary data.</text>
</comment>
<dbReference type="GO" id="GO:0006006">
    <property type="term" value="P:glucose metabolic process"/>
    <property type="evidence" value="ECO:0007669"/>
    <property type="project" value="UniProtKB-KW"/>
</dbReference>
<comment type="pathway">
    <text evidence="1">Carbohydrate degradation; pentose phosphate pathway.</text>
</comment>
<dbReference type="EMBL" id="CAWUFR010000010">
    <property type="protein sequence ID" value="CAK6952531.1"/>
    <property type="molecule type" value="Genomic_DNA"/>
</dbReference>
<keyword evidence="3" id="KW-0521">NADP</keyword>
<keyword evidence="2" id="KW-0313">Glucose metabolism</keyword>
<dbReference type="PANTHER" id="PTHR23429">
    <property type="entry name" value="GLUCOSE-6-PHOSPHATE 1-DEHYDROGENASE G6PD"/>
    <property type="match status" value="1"/>
</dbReference>
<feature type="domain" description="Glucosamine/galactosamine-6-phosphate isomerase" evidence="8">
    <location>
        <begin position="559"/>
        <end position="781"/>
    </location>
</feature>
<evidence type="ECO:0000256" key="2">
    <source>
        <dbReference type="ARBA" id="ARBA00022526"/>
    </source>
</evidence>